<feature type="transmembrane region" description="Helical" evidence="6">
    <location>
        <begin position="188"/>
        <end position="219"/>
    </location>
</feature>
<feature type="repeat" description="TPR" evidence="5">
    <location>
        <begin position="477"/>
        <end position="510"/>
    </location>
</feature>
<protein>
    <recommendedName>
        <fullName evidence="7">O-antigen ligase-related domain-containing protein</fullName>
    </recommendedName>
</protein>
<evidence type="ECO:0000313" key="8">
    <source>
        <dbReference type="EMBL" id="OGG30184.1"/>
    </source>
</evidence>
<dbReference type="PANTHER" id="PTHR37422:SF13">
    <property type="entry name" value="LIPOPOLYSACCHARIDE BIOSYNTHESIS PROTEIN PA4999-RELATED"/>
    <property type="match status" value="1"/>
</dbReference>
<feature type="domain" description="O-antigen ligase-related" evidence="7">
    <location>
        <begin position="189"/>
        <end position="337"/>
    </location>
</feature>
<keyword evidence="3 6" id="KW-1133">Transmembrane helix</keyword>
<feature type="transmembrane region" description="Helical" evidence="6">
    <location>
        <begin position="9"/>
        <end position="30"/>
    </location>
</feature>
<organism evidence="8 9">
    <name type="scientific">Candidatus Gottesmanbacteria bacterium RIFCSPLOWO2_01_FULL_46_9</name>
    <dbReference type="NCBI Taxonomy" id="1798394"/>
    <lineage>
        <taxon>Bacteria</taxon>
        <taxon>Candidatus Gottesmaniibacteriota</taxon>
    </lineage>
</organism>
<reference evidence="8 9" key="1">
    <citation type="journal article" date="2016" name="Nat. Commun.">
        <title>Thousands of microbial genomes shed light on interconnected biogeochemical processes in an aquifer system.</title>
        <authorList>
            <person name="Anantharaman K."/>
            <person name="Brown C.T."/>
            <person name="Hug L.A."/>
            <person name="Sharon I."/>
            <person name="Castelle C.J."/>
            <person name="Probst A.J."/>
            <person name="Thomas B.C."/>
            <person name="Singh A."/>
            <person name="Wilkins M.J."/>
            <person name="Karaoz U."/>
            <person name="Brodie E.L."/>
            <person name="Williams K.H."/>
            <person name="Hubbard S.S."/>
            <person name="Banfield J.F."/>
        </authorList>
    </citation>
    <scope>NUCLEOTIDE SEQUENCE [LARGE SCALE GENOMIC DNA]</scope>
</reference>
<dbReference type="AlphaFoldDB" id="A0A1F6AZS5"/>
<dbReference type="InterPro" id="IPR051533">
    <property type="entry name" value="WaaL-like"/>
</dbReference>
<feature type="transmembrane region" description="Helical" evidence="6">
    <location>
        <begin position="409"/>
        <end position="433"/>
    </location>
</feature>
<keyword evidence="4 6" id="KW-0472">Membrane</keyword>
<dbReference type="Proteomes" id="UP000176450">
    <property type="component" value="Unassembled WGS sequence"/>
</dbReference>
<dbReference type="PROSITE" id="PS50005">
    <property type="entry name" value="TPR"/>
    <property type="match status" value="1"/>
</dbReference>
<feature type="transmembrane region" description="Helical" evidence="6">
    <location>
        <begin position="96"/>
        <end position="113"/>
    </location>
</feature>
<dbReference type="SUPFAM" id="SSF48452">
    <property type="entry name" value="TPR-like"/>
    <property type="match status" value="1"/>
</dbReference>
<name>A0A1F6AZS5_9BACT</name>
<sequence>MRLPNFRRLLLHNGARQFLFFVFLFILVFLGDGKQGVVDVIGSVGILCFYIIHRMGGKPIYAPSRPVNFILVGLLFYLATRTVFSDSVGYSMSATLRWVMAYLVFVLFSSSPIGKEQEVRYVRTFLWFGAIAVLTSFVVTVFGRLGQMFPGMNLLYPAYGHNHIANVIVFVFPLSLHQFVKRKNKTSILLFLLFGLGLVFSFARGAWILIIGYLCYLLLANRELSVWIRQIGAGILAVGVATFFSFSLFSGFLPGVITNNPIFRRQIIKDSAFNNRRFYWQEAAAAIQERPFFGAGPGTFYLLSKRFQEAPGRYSWYAHGFLLEFFSEVGIIGVVLLGVLSVFLRRAIFSPAGSTLGALRDGAALTLVYSLYEINLNFLVVWLLFWATLGILFTHAGHRESKRPSKNRLPAVCLGILVLFYISSAAASVLGLFPGTRLFALYSQPYMVTHAKNVIVDEKPVPPPVFGFIELFHRKDPEILEALAQWWTRQKNNQKASFLYESAVKLDPKNPALYIPYVTSLLDGEFYEKALEAIKTYGRTSKEQAMLSTIQYVSGIMTKENINEIRSILELNKDEKLVIKLFYLFGLSIFQVEPKATQSYWDYAIAAGPFWNYIYIEQAAVSFYKLGDEKSASKYLMRCLDFVPKDPFCGEMMIDMRQLPPPGSLRKNILTI</sequence>
<evidence type="ECO:0000256" key="5">
    <source>
        <dbReference type="PROSITE-ProRule" id="PRU00339"/>
    </source>
</evidence>
<gene>
    <name evidence="8" type="ORF">A3A63_00935</name>
</gene>
<dbReference type="InterPro" id="IPR007016">
    <property type="entry name" value="O-antigen_ligase-rel_domated"/>
</dbReference>
<evidence type="ECO:0000256" key="3">
    <source>
        <dbReference type="ARBA" id="ARBA00022989"/>
    </source>
</evidence>
<evidence type="ECO:0000256" key="6">
    <source>
        <dbReference type="SAM" id="Phobius"/>
    </source>
</evidence>
<keyword evidence="2 6" id="KW-0812">Transmembrane</keyword>
<dbReference type="Pfam" id="PF04932">
    <property type="entry name" value="Wzy_C"/>
    <property type="match status" value="1"/>
</dbReference>
<feature type="transmembrane region" description="Helical" evidence="6">
    <location>
        <begin position="65"/>
        <end position="84"/>
    </location>
</feature>
<evidence type="ECO:0000256" key="4">
    <source>
        <dbReference type="ARBA" id="ARBA00023136"/>
    </source>
</evidence>
<comment type="caution">
    <text evidence="8">The sequence shown here is derived from an EMBL/GenBank/DDBJ whole genome shotgun (WGS) entry which is preliminary data.</text>
</comment>
<dbReference type="EMBL" id="MFJX01000047">
    <property type="protein sequence ID" value="OGG30184.1"/>
    <property type="molecule type" value="Genomic_DNA"/>
</dbReference>
<dbReference type="InterPro" id="IPR011990">
    <property type="entry name" value="TPR-like_helical_dom_sf"/>
</dbReference>
<evidence type="ECO:0000313" key="9">
    <source>
        <dbReference type="Proteomes" id="UP000176450"/>
    </source>
</evidence>
<evidence type="ECO:0000256" key="2">
    <source>
        <dbReference type="ARBA" id="ARBA00022692"/>
    </source>
</evidence>
<feature type="transmembrane region" description="Helical" evidence="6">
    <location>
        <begin position="125"/>
        <end position="146"/>
    </location>
</feature>
<feature type="transmembrane region" description="Helical" evidence="6">
    <location>
        <begin position="321"/>
        <end position="344"/>
    </location>
</feature>
<feature type="transmembrane region" description="Helical" evidence="6">
    <location>
        <begin position="231"/>
        <end position="257"/>
    </location>
</feature>
<dbReference type="Gene3D" id="1.25.40.10">
    <property type="entry name" value="Tetratricopeptide repeat domain"/>
    <property type="match status" value="1"/>
</dbReference>
<dbReference type="GO" id="GO:0016020">
    <property type="term" value="C:membrane"/>
    <property type="evidence" value="ECO:0007669"/>
    <property type="project" value="UniProtKB-SubCell"/>
</dbReference>
<feature type="transmembrane region" description="Helical" evidence="6">
    <location>
        <begin position="36"/>
        <end position="53"/>
    </location>
</feature>
<evidence type="ECO:0000256" key="1">
    <source>
        <dbReference type="ARBA" id="ARBA00004141"/>
    </source>
</evidence>
<proteinExistence type="predicted"/>
<evidence type="ECO:0000259" key="7">
    <source>
        <dbReference type="Pfam" id="PF04932"/>
    </source>
</evidence>
<dbReference type="InterPro" id="IPR019734">
    <property type="entry name" value="TPR_rpt"/>
</dbReference>
<keyword evidence="5" id="KW-0802">TPR repeat</keyword>
<accession>A0A1F6AZS5</accession>
<feature type="transmembrane region" description="Helical" evidence="6">
    <location>
        <begin position="376"/>
        <end position="397"/>
    </location>
</feature>
<comment type="subcellular location">
    <subcellularLocation>
        <location evidence="1">Membrane</location>
        <topology evidence="1">Multi-pass membrane protein</topology>
    </subcellularLocation>
</comment>
<feature type="transmembrane region" description="Helical" evidence="6">
    <location>
        <begin position="158"/>
        <end position="176"/>
    </location>
</feature>
<dbReference type="PANTHER" id="PTHR37422">
    <property type="entry name" value="TEICHURONIC ACID BIOSYNTHESIS PROTEIN TUAE"/>
    <property type="match status" value="1"/>
</dbReference>